<dbReference type="RefSeq" id="WP_211529728.1">
    <property type="nucleotide sequence ID" value="NZ_JWHL01000001.1"/>
</dbReference>
<dbReference type="PANTHER" id="PTHR34504:SF4">
    <property type="entry name" value="ANTITOXIN HICB"/>
    <property type="match status" value="1"/>
</dbReference>
<name>A0A8J7W7N9_9EURY</name>
<dbReference type="AlphaFoldDB" id="A0A8J7W7N9"/>
<dbReference type="SUPFAM" id="SSF143100">
    <property type="entry name" value="TTHA1013/TTHA0281-like"/>
    <property type="match status" value="1"/>
</dbReference>
<evidence type="ECO:0000313" key="1">
    <source>
        <dbReference type="EMBL" id="MBR1368130.1"/>
    </source>
</evidence>
<dbReference type="Gene3D" id="3.30.160.250">
    <property type="match status" value="1"/>
</dbReference>
<evidence type="ECO:0000313" key="2">
    <source>
        <dbReference type="Proteomes" id="UP000730161"/>
    </source>
</evidence>
<accession>A0A8J7W7N9</accession>
<dbReference type="EMBL" id="JWHL01000001">
    <property type="protein sequence ID" value="MBR1368130.1"/>
    <property type="molecule type" value="Genomic_DNA"/>
</dbReference>
<dbReference type="InterPro" id="IPR049389">
    <property type="entry name" value="TTHA0281-like"/>
</dbReference>
<dbReference type="InterPro" id="IPR035069">
    <property type="entry name" value="TTHA1013/TTHA0281-like"/>
</dbReference>
<evidence type="ECO:0008006" key="3">
    <source>
        <dbReference type="Google" id="ProtNLM"/>
    </source>
</evidence>
<dbReference type="InterPro" id="IPR051404">
    <property type="entry name" value="TA_system_antitoxin"/>
</dbReference>
<gene>
    <name evidence="1" type="ORF">RJ53_00930</name>
</gene>
<protein>
    <recommendedName>
        <fullName evidence="3">HicB-like antitoxin of toxin-antitoxin system domain-containing protein</fullName>
    </recommendedName>
</protein>
<dbReference type="OrthoDB" id="133743at2157"/>
<reference evidence="1" key="1">
    <citation type="submission" date="2014-12" db="EMBL/GenBank/DDBJ databases">
        <authorList>
            <person name="Huang H.-H."/>
            <person name="Chen S.-C."/>
            <person name="Lai M.-C."/>
        </authorList>
    </citation>
    <scope>NUCLEOTIDE SEQUENCE</scope>
    <source>
        <strain evidence="1">K1F9705b</strain>
    </source>
</reference>
<sequence>MTSFGVIIEKDDNGYYAHIPAVQGCYAQGDTYEEARGRLNEVFHLILEDDCIRSAEPIQDFTT</sequence>
<organism evidence="1 2">
    <name type="scientific">Methanocalculus chunghsingensis</name>
    <dbReference type="NCBI Taxonomy" id="156457"/>
    <lineage>
        <taxon>Archaea</taxon>
        <taxon>Methanobacteriati</taxon>
        <taxon>Methanobacteriota</taxon>
        <taxon>Stenosarchaea group</taxon>
        <taxon>Methanomicrobia</taxon>
        <taxon>Methanomicrobiales</taxon>
        <taxon>Methanocalculaceae</taxon>
        <taxon>Methanocalculus</taxon>
    </lineage>
</organism>
<proteinExistence type="predicted"/>
<dbReference type="Proteomes" id="UP000730161">
    <property type="component" value="Unassembled WGS sequence"/>
</dbReference>
<keyword evidence="2" id="KW-1185">Reference proteome</keyword>
<dbReference type="PANTHER" id="PTHR34504">
    <property type="entry name" value="ANTITOXIN HICB"/>
    <property type="match status" value="1"/>
</dbReference>
<dbReference type="Pfam" id="PF21748">
    <property type="entry name" value="UPF0150"/>
    <property type="match status" value="1"/>
</dbReference>
<comment type="caution">
    <text evidence="1">The sequence shown here is derived from an EMBL/GenBank/DDBJ whole genome shotgun (WGS) entry which is preliminary data.</text>
</comment>